<dbReference type="Proteomes" id="UP000005561">
    <property type="component" value="Unassembled WGS sequence"/>
</dbReference>
<dbReference type="STRING" id="168384.SAMN05660368_02633"/>
<evidence type="ECO:0000256" key="1">
    <source>
        <dbReference type="ARBA" id="ARBA00004651"/>
    </source>
</evidence>
<comment type="subcellular location">
    <subcellularLocation>
        <location evidence="1 7">Cell membrane</location>
        <topology evidence="1 7">Multi-pass membrane protein</topology>
    </subcellularLocation>
</comment>
<evidence type="ECO:0000256" key="5">
    <source>
        <dbReference type="ARBA" id="ARBA00022989"/>
    </source>
</evidence>
<dbReference type="InterPro" id="IPR035906">
    <property type="entry name" value="MetI-like_sf"/>
</dbReference>
<dbReference type="Pfam" id="PF00528">
    <property type="entry name" value="BPD_transp_1"/>
    <property type="match status" value="1"/>
</dbReference>
<evidence type="ECO:0000256" key="4">
    <source>
        <dbReference type="ARBA" id="ARBA00022692"/>
    </source>
</evidence>
<dbReference type="EMBL" id="ACCL02000016">
    <property type="protein sequence ID" value="EET59726.1"/>
    <property type="molecule type" value="Genomic_DNA"/>
</dbReference>
<keyword evidence="5" id="KW-1133">Transmembrane helix</keyword>
<name>C6LI71_9FIRM</name>
<evidence type="ECO:0000313" key="10">
    <source>
        <dbReference type="Proteomes" id="UP000005561"/>
    </source>
</evidence>
<dbReference type="CDD" id="cd06261">
    <property type="entry name" value="TM_PBP2"/>
    <property type="match status" value="1"/>
</dbReference>
<sequence length="274" mass="30001">MSFYDRVFPPKTVCLPNGKTVQQKRSRMPLVVLALLAMTALSVEVTGFDMTVLVTRINQFFVILKQMFCPPDMSYLPQVMQPLLDTIKMSLLGSVIGSLLVIPFAMLASTNIIRAKPVVMVVRLFLSIVRTLPTLVTALIATYIFGLGTLAGTTAIAVFTFAYIGKILYEEIETVDMGAFEAMEAMGATKVRAFISAIVPQVLPSYLSNCLFCFEGNVRYASILGYVGAGGLGLILNEKIGWREYASVGTILIALFVTVFLIESLSRAARKRLV</sequence>
<dbReference type="PANTHER" id="PTHR30043">
    <property type="entry name" value="PHOSPHONATES TRANSPORT SYSTEM PERMEASE PROTEIN"/>
    <property type="match status" value="1"/>
</dbReference>
<dbReference type="InterPro" id="IPR000515">
    <property type="entry name" value="MetI-like"/>
</dbReference>
<evidence type="ECO:0000259" key="8">
    <source>
        <dbReference type="PROSITE" id="PS50928"/>
    </source>
</evidence>
<evidence type="ECO:0000256" key="6">
    <source>
        <dbReference type="ARBA" id="ARBA00023136"/>
    </source>
</evidence>
<dbReference type="PANTHER" id="PTHR30043:SF1">
    <property type="entry name" value="ABC TRANSPORT SYSTEM PERMEASE PROTEIN P69"/>
    <property type="match status" value="1"/>
</dbReference>
<dbReference type="Gene3D" id="1.10.3720.10">
    <property type="entry name" value="MetI-like"/>
    <property type="match status" value="1"/>
</dbReference>
<dbReference type="NCBIfam" id="TIGR01097">
    <property type="entry name" value="PhnE"/>
    <property type="match status" value="1"/>
</dbReference>
<dbReference type="InterPro" id="IPR005769">
    <property type="entry name" value="PhnE/PtxC"/>
</dbReference>
<dbReference type="OrthoDB" id="8557224at2"/>
<dbReference type="GO" id="GO:0015416">
    <property type="term" value="F:ABC-type phosphonate transporter activity"/>
    <property type="evidence" value="ECO:0007669"/>
    <property type="project" value="InterPro"/>
</dbReference>
<keyword evidence="2 7" id="KW-0813">Transport</keyword>
<dbReference type="eggNOG" id="COG3639">
    <property type="taxonomic scope" value="Bacteria"/>
</dbReference>
<organism evidence="9 10">
    <name type="scientific">Marvinbryantia formatexigens DSM 14469</name>
    <dbReference type="NCBI Taxonomy" id="478749"/>
    <lineage>
        <taxon>Bacteria</taxon>
        <taxon>Bacillati</taxon>
        <taxon>Bacillota</taxon>
        <taxon>Clostridia</taxon>
        <taxon>Lachnospirales</taxon>
        <taxon>Lachnospiraceae</taxon>
        <taxon>Marvinbryantia</taxon>
    </lineage>
</organism>
<reference evidence="9" key="1">
    <citation type="submission" date="2009-07" db="EMBL/GenBank/DDBJ databases">
        <authorList>
            <person name="Weinstock G."/>
            <person name="Sodergren E."/>
            <person name="Clifton S."/>
            <person name="Fulton L."/>
            <person name="Fulton B."/>
            <person name="Courtney L."/>
            <person name="Fronick C."/>
            <person name="Harrison M."/>
            <person name="Strong C."/>
            <person name="Farmer C."/>
            <person name="Delahaunty K."/>
            <person name="Markovic C."/>
            <person name="Hall O."/>
            <person name="Minx P."/>
            <person name="Tomlinson C."/>
            <person name="Mitreva M."/>
            <person name="Nelson J."/>
            <person name="Hou S."/>
            <person name="Wollam A."/>
            <person name="Pepin K.H."/>
            <person name="Johnson M."/>
            <person name="Bhonagiri V."/>
            <person name="Nash W.E."/>
            <person name="Warren W."/>
            <person name="Chinwalla A."/>
            <person name="Mardis E.R."/>
            <person name="Wilson R.K."/>
        </authorList>
    </citation>
    <scope>NUCLEOTIDE SEQUENCE [LARGE SCALE GENOMIC DNA]</scope>
    <source>
        <strain evidence="9">DSM 14469</strain>
    </source>
</reference>
<evidence type="ECO:0000256" key="7">
    <source>
        <dbReference type="RuleBase" id="RU363032"/>
    </source>
</evidence>
<comment type="caution">
    <text evidence="9">The sequence shown here is derived from an EMBL/GenBank/DDBJ whole genome shotgun (WGS) entry which is preliminary data.</text>
</comment>
<evidence type="ECO:0000256" key="2">
    <source>
        <dbReference type="ARBA" id="ARBA00022448"/>
    </source>
</evidence>
<dbReference type="SUPFAM" id="SSF161098">
    <property type="entry name" value="MetI-like"/>
    <property type="match status" value="1"/>
</dbReference>
<comment type="similarity">
    <text evidence="7">Belongs to the binding-protein-dependent transport system permease family.</text>
</comment>
<dbReference type="RefSeq" id="WP_006863119.1">
    <property type="nucleotide sequence ID" value="NZ_ACCL02000016.1"/>
</dbReference>
<dbReference type="AlphaFoldDB" id="C6LI71"/>
<keyword evidence="3" id="KW-1003">Cell membrane</keyword>
<dbReference type="GO" id="GO:0005886">
    <property type="term" value="C:plasma membrane"/>
    <property type="evidence" value="ECO:0007669"/>
    <property type="project" value="UniProtKB-SubCell"/>
</dbReference>
<dbReference type="PROSITE" id="PS50928">
    <property type="entry name" value="ABC_TM1"/>
    <property type="match status" value="1"/>
</dbReference>
<feature type="domain" description="ABC transmembrane type-1" evidence="8">
    <location>
        <begin position="83"/>
        <end position="266"/>
    </location>
</feature>
<keyword evidence="4" id="KW-0812">Transmembrane</keyword>
<keyword evidence="10" id="KW-1185">Reference proteome</keyword>
<proteinExistence type="inferred from homology"/>
<evidence type="ECO:0000313" key="9">
    <source>
        <dbReference type="EMBL" id="EET59726.1"/>
    </source>
</evidence>
<accession>C6LI71</accession>
<protein>
    <submittedName>
        <fullName evidence="9">Phosphonate ABC transporter, permease protein PhnE</fullName>
    </submittedName>
</protein>
<gene>
    <name evidence="9" type="primary">phnE</name>
    <name evidence="9" type="ORF">BRYFOR_08342</name>
</gene>
<evidence type="ECO:0000256" key="3">
    <source>
        <dbReference type="ARBA" id="ARBA00022475"/>
    </source>
</evidence>
<keyword evidence="6" id="KW-0472">Membrane</keyword>